<keyword evidence="6" id="KW-0472">Membrane</keyword>
<evidence type="ECO:0000313" key="8">
    <source>
        <dbReference type="EMBL" id="MFC7616490.1"/>
    </source>
</evidence>
<sequence length="789" mass="82181">MLAFALLAPSDALSVGAFLRLPMEIPAVAVVLLLLPARSRRAVAAVAGGAVGVLALVKALDLVSTSVRRRPFDLVLDWPLLGPALDYVGATSGRAVAVAAVVLLVVAALGVVGLSALAAARLTPGTRGLRVAAGTAVAGFLLAGSPVVATPALSVAVDHARQVGASLRDREVFAAEASADPFASGGSLSALRGRDVVVVFVESYGRVALEHPRVTAALDAGDRRLAAAGYSARSGYLTSPTTGGGSWLAHATLLSGLWVENQQRYDALVDSDRLTLPAAFRHSGWHTVGVMPGVTRDWPESAFFGYDRVYPADGMAYRGPPFGFASMPDQYALAFLERVRRSHGPLMAVVPVLSSHAPWNPVPSPSRGRPSATARCSTPCPTAPKPPRPSGPAHPPTSAPTTPARSSTASPRWCPIWRNTPPATWSSSPSATTNPRAPSPAPTPPATSPPPSSPATPPPSTGRRPGAGPRPAPRPRRDAHGRLPRPLPHRVPAPLTGAPAYSVGMTRALAVLTVGAFLTLVLGVVGSGEPVLSLVLGAVFAALAVFGFAWVRGRARGWAVAYVAVQLPLAFVVFAINAGVGATLFLVVLVSQCVQLLPRPFTALVVAVVPLVHVGMEWGEGLREGLGTLAAVVFAAVVTELLLREQRARRELADAHEQLRDYAAQAERLATAQERNRVARDIHDGLGHSLTVVQMQVKAARAVLPTDPAKADDVLAKAQHQAETALADVRRSVSALREPRKTPPLTDALRALADDASAAGLPTRLTVRGDERPSPTTPAKPSTGPPRKA</sequence>
<proteinExistence type="predicted"/>
<evidence type="ECO:0000256" key="2">
    <source>
        <dbReference type="ARBA" id="ARBA00022777"/>
    </source>
</evidence>
<keyword evidence="9" id="KW-1185">Reference proteome</keyword>
<keyword evidence="2 8" id="KW-0418">Kinase</keyword>
<evidence type="ECO:0000259" key="7">
    <source>
        <dbReference type="Pfam" id="PF07730"/>
    </source>
</evidence>
<keyword evidence="3" id="KW-0902">Two-component regulatory system</keyword>
<dbReference type="GO" id="GO:0016301">
    <property type="term" value="F:kinase activity"/>
    <property type="evidence" value="ECO:0007669"/>
    <property type="project" value="UniProtKB-KW"/>
</dbReference>
<protein>
    <submittedName>
        <fullName evidence="8">Histidine kinase</fullName>
    </submittedName>
</protein>
<dbReference type="PRINTS" id="PR01217">
    <property type="entry name" value="PRICHEXTENSN"/>
</dbReference>
<reference evidence="9" key="1">
    <citation type="journal article" date="2019" name="Int. J. Syst. Evol. Microbiol.">
        <title>The Global Catalogue of Microorganisms (GCM) 10K type strain sequencing project: providing services to taxonomists for standard genome sequencing and annotation.</title>
        <authorList>
            <consortium name="The Broad Institute Genomics Platform"/>
            <consortium name="The Broad Institute Genome Sequencing Center for Infectious Disease"/>
            <person name="Wu L."/>
            <person name="Ma J."/>
        </authorList>
    </citation>
    <scope>NUCLEOTIDE SEQUENCE [LARGE SCALE GENOMIC DNA]</scope>
    <source>
        <strain evidence="9">JCM 17695</strain>
    </source>
</reference>
<comment type="caution">
    <text evidence="8">The sequence shown here is derived from an EMBL/GenBank/DDBJ whole genome shotgun (WGS) entry which is preliminary data.</text>
</comment>
<accession>A0ABW2TRP9</accession>
<feature type="domain" description="Signal transduction histidine kinase subgroup 3 dimerisation and phosphoacceptor" evidence="7">
    <location>
        <begin position="674"/>
        <end position="739"/>
    </location>
</feature>
<feature type="transmembrane region" description="Helical" evidence="6">
    <location>
        <begin position="131"/>
        <end position="153"/>
    </location>
</feature>
<dbReference type="SUPFAM" id="SSF53649">
    <property type="entry name" value="Alkaline phosphatase-like"/>
    <property type="match status" value="1"/>
</dbReference>
<feature type="transmembrane region" description="Helical" evidence="6">
    <location>
        <begin position="532"/>
        <end position="551"/>
    </location>
</feature>
<feature type="transmembrane region" description="Helical" evidence="6">
    <location>
        <begin position="95"/>
        <end position="119"/>
    </location>
</feature>
<feature type="coiled-coil region" evidence="4">
    <location>
        <begin position="638"/>
        <end position="672"/>
    </location>
</feature>
<keyword evidence="6" id="KW-0812">Transmembrane</keyword>
<organism evidence="8 9">
    <name type="scientific">Actinokineospora soli</name>
    <dbReference type="NCBI Taxonomy" id="1048753"/>
    <lineage>
        <taxon>Bacteria</taxon>
        <taxon>Bacillati</taxon>
        <taxon>Actinomycetota</taxon>
        <taxon>Actinomycetes</taxon>
        <taxon>Pseudonocardiales</taxon>
        <taxon>Pseudonocardiaceae</taxon>
        <taxon>Actinokineospora</taxon>
    </lineage>
</organism>
<dbReference type="PANTHER" id="PTHR24421">
    <property type="entry name" value="NITRATE/NITRITE SENSOR PROTEIN NARX-RELATED"/>
    <property type="match status" value="1"/>
</dbReference>
<dbReference type="Proteomes" id="UP001596512">
    <property type="component" value="Unassembled WGS sequence"/>
</dbReference>
<feature type="compositionally biased region" description="Low complexity" evidence="5">
    <location>
        <begin position="419"/>
        <end position="436"/>
    </location>
</feature>
<dbReference type="InterPro" id="IPR017850">
    <property type="entry name" value="Alkaline_phosphatase_core_sf"/>
</dbReference>
<feature type="transmembrane region" description="Helical" evidence="6">
    <location>
        <begin position="625"/>
        <end position="643"/>
    </location>
</feature>
<feature type="transmembrane region" description="Helical" evidence="6">
    <location>
        <begin position="42"/>
        <end position="60"/>
    </location>
</feature>
<evidence type="ECO:0000313" key="9">
    <source>
        <dbReference type="Proteomes" id="UP001596512"/>
    </source>
</evidence>
<evidence type="ECO:0000256" key="4">
    <source>
        <dbReference type="SAM" id="Coils"/>
    </source>
</evidence>
<feature type="region of interest" description="Disordered" evidence="5">
    <location>
        <begin position="358"/>
        <end position="492"/>
    </location>
</feature>
<dbReference type="InterPro" id="IPR050482">
    <property type="entry name" value="Sensor_HK_TwoCompSys"/>
</dbReference>
<dbReference type="Pfam" id="PF07730">
    <property type="entry name" value="HisKA_3"/>
    <property type="match status" value="1"/>
</dbReference>
<evidence type="ECO:0000256" key="6">
    <source>
        <dbReference type="SAM" id="Phobius"/>
    </source>
</evidence>
<dbReference type="EMBL" id="JBHTEY010000004">
    <property type="protein sequence ID" value="MFC7616490.1"/>
    <property type="molecule type" value="Genomic_DNA"/>
</dbReference>
<name>A0ABW2TRP9_9PSEU</name>
<keyword evidence="6" id="KW-1133">Transmembrane helix</keyword>
<feature type="transmembrane region" description="Helical" evidence="6">
    <location>
        <begin position="563"/>
        <end position="589"/>
    </location>
</feature>
<dbReference type="InterPro" id="IPR011712">
    <property type="entry name" value="Sig_transdc_His_kin_sub3_dim/P"/>
</dbReference>
<feature type="transmembrane region" description="Helical" evidence="6">
    <location>
        <begin position="508"/>
        <end position="525"/>
    </location>
</feature>
<dbReference type="Gene3D" id="3.40.720.10">
    <property type="entry name" value="Alkaline Phosphatase, subunit A"/>
    <property type="match status" value="1"/>
</dbReference>
<feature type="compositionally biased region" description="Pro residues" evidence="5">
    <location>
        <begin position="437"/>
        <end position="460"/>
    </location>
</feature>
<dbReference type="PANTHER" id="PTHR24421:SF63">
    <property type="entry name" value="SENSOR HISTIDINE KINASE DESK"/>
    <property type="match status" value="1"/>
</dbReference>
<feature type="transmembrane region" description="Helical" evidence="6">
    <location>
        <begin position="12"/>
        <end position="35"/>
    </location>
</feature>
<evidence type="ECO:0000256" key="1">
    <source>
        <dbReference type="ARBA" id="ARBA00022679"/>
    </source>
</evidence>
<evidence type="ECO:0000256" key="3">
    <source>
        <dbReference type="ARBA" id="ARBA00023012"/>
    </source>
</evidence>
<keyword evidence="4" id="KW-0175">Coiled coil</keyword>
<gene>
    <name evidence="8" type="ORF">ACFQV2_26505</name>
</gene>
<feature type="compositionally biased region" description="Pro residues" evidence="5">
    <location>
        <begin position="381"/>
        <end position="398"/>
    </location>
</feature>
<evidence type="ECO:0000256" key="5">
    <source>
        <dbReference type="SAM" id="MobiDB-lite"/>
    </source>
</evidence>
<keyword evidence="1" id="KW-0808">Transferase</keyword>
<feature type="compositionally biased region" description="Low complexity" evidence="5">
    <location>
        <begin position="399"/>
        <end position="411"/>
    </location>
</feature>
<feature type="transmembrane region" description="Helical" evidence="6">
    <location>
        <begin position="601"/>
        <end position="619"/>
    </location>
</feature>
<feature type="region of interest" description="Disordered" evidence="5">
    <location>
        <begin position="752"/>
        <end position="789"/>
    </location>
</feature>
<dbReference type="Gene3D" id="1.20.5.1930">
    <property type="match status" value="1"/>
</dbReference>